<dbReference type="OrthoDB" id="1700726at2759"/>
<evidence type="ECO:0000256" key="1">
    <source>
        <dbReference type="ARBA" id="ARBA00001946"/>
    </source>
</evidence>
<name>A0A8X8B2A1_BRACI</name>
<dbReference type="Proteomes" id="UP000886595">
    <property type="component" value="Unassembled WGS sequence"/>
</dbReference>
<keyword evidence="2" id="KW-1133">Transmembrane helix</keyword>
<dbReference type="GO" id="GO:0016020">
    <property type="term" value="C:membrane"/>
    <property type="evidence" value="ECO:0007669"/>
    <property type="project" value="TreeGrafter"/>
</dbReference>
<protein>
    <submittedName>
        <fullName evidence="3">Uncharacterized protein</fullName>
    </submittedName>
</protein>
<dbReference type="Gene3D" id="2.60.120.620">
    <property type="entry name" value="q2cbj1_9rhob like domain"/>
    <property type="match status" value="1"/>
</dbReference>
<evidence type="ECO:0000256" key="2">
    <source>
        <dbReference type="SAM" id="Phobius"/>
    </source>
</evidence>
<dbReference type="GO" id="GO:0005783">
    <property type="term" value="C:endoplasmic reticulum"/>
    <property type="evidence" value="ECO:0007669"/>
    <property type="project" value="TreeGrafter"/>
</dbReference>
<keyword evidence="2" id="KW-0472">Membrane</keyword>
<organism evidence="3 4">
    <name type="scientific">Brassica carinata</name>
    <name type="common">Ethiopian mustard</name>
    <name type="synonym">Abyssinian cabbage</name>
    <dbReference type="NCBI Taxonomy" id="52824"/>
    <lineage>
        <taxon>Eukaryota</taxon>
        <taxon>Viridiplantae</taxon>
        <taxon>Streptophyta</taxon>
        <taxon>Embryophyta</taxon>
        <taxon>Tracheophyta</taxon>
        <taxon>Spermatophyta</taxon>
        <taxon>Magnoliopsida</taxon>
        <taxon>eudicotyledons</taxon>
        <taxon>Gunneridae</taxon>
        <taxon>Pentapetalae</taxon>
        <taxon>rosids</taxon>
        <taxon>malvids</taxon>
        <taxon>Brassicales</taxon>
        <taxon>Brassicaceae</taxon>
        <taxon>Brassiceae</taxon>
        <taxon>Brassica</taxon>
    </lineage>
</organism>
<accession>A0A8X8B2A1</accession>
<comment type="caution">
    <text evidence="3">The sequence shown here is derived from an EMBL/GenBank/DDBJ whole genome shotgun (WGS) entry which is preliminary data.</text>
</comment>
<comment type="cofactor">
    <cofactor evidence="1">
        <name>Mg(2+)</name>
        <dbReference type="ChEBI" id="CHEBI:18420"/>
    </cofactor>
</comment>
<dbReference type="PANTHER" id="PTHR43272:SF92">
    <property type="entry name" value="LONG CHAIN ACYL-COA SYNTHETASE 8"/>
    <property type="match status" value="1"/>
</dbReference>
<keyword evidence="4" id="KW-1185">Reference proteome</keyword>
<sequence>MEDNEEDESWKSSSRSTQAFTVIILLLVVIMILLGLGILSLPNANINSSKPNDLTNIVRKSQEQRSGGDEEGNGERWVEVISWEPRAVVYHNFLNLFDFTNEECEHLINLAKPNMVKWLMKKPVVAKTADLASGSLSVAVKLRFYASKWWCRPATEVVIVSLRGVSGYYSQCLVSSRDKPMPRGEIVAGDNSVTAGYFNNQAKTDEVYKRNGAEQAGVKYSDFSELCENGDAVNEVQQSLTKAAKLEKFEIPAKIKLLPEPWTSESGLAQLLSR</sequence>
<dbReference type="GO" id="GO:0004467">
    <property type="term" value="F:long-chain fatty acid-CoA ligase activity"/>
    <property type="evidence" value="ECO:0007669"/>
    <property type="project" value="TreeGrafter"/>
</dbReference>
<feature type="transmembrane region" description="Helical" evidence="2">
    <location>
        <begin position="20"/>
        <end position="41"/>
    </location>
</feature>
<dbReference type="EMBL" id="JAAMPC010000003">
    <property type="protein sequence ID" value="KAG2321189.1"/>
    <property type="molecule type" value="Genomic_DNA"/>
</dbReference>
<evidence type="ECO:0000313" key="3">
    <source>
        <dbReference type="EMBL" id="KAG2321189.1"/>
    </source>
</evidence>
<reference evidence="3 4" key="1">
    <citation type="submission" date="2020-02" db="EMBL/GenBank/DDBJ databases">
        <authorList>
            <person name="Ma Q."/>
            <person name="Huang Y."/>
            <person name="Song X."/>
            <person name="Pei D."/>
        </authorList>
    </citation>
    <scope>NUCLEOTIDE SEQUENCE [LARGE SCALE GENOMIC DNA]</scope>
    <source>
        <strain evidence="3">Sxm20200214</strain>
        <tissue evidence="3">Leaf</tissue>
    </source>
</reference>
<dbReference type="PANTHER" id="PTHR43272">
    <property type="entry name" value="LONG-CHAIN-FATTY-ACID--COA LIGASE"/>
    <property type="match status" value="1"/>
</dbReference>
<evidence type="ECO:0000313" key="4">
    <source>
        <dbReference type="Proteomes" id="UP000886595"/>
    </source>
</evidence>
<keyword evidence="2" id="KW-0812">Transmembrane</keyword>
<dbReference type="AlphaFoldDB" id="A0A8X8B2A1"/>
<gene>
    <name evidence="3" type="ORF">Bca52824_014402</name>
</gene>
<proteinExistence type="predicted"/>